<dbReference type="Pfam" id="PF02338">
    <property type="entry name" value="OTU"/>
    <property type="match status" value="1"/>
</dbReference>
<name>A0A9D4ERA3_DREPO</name>
<reference evidence="2" key="1">
    <citation type="journal article" date="2019" name="bioRxiv">
        <title>The Genome of the Zebra Mussel, Dreissena polymorpha: A Resource for Invasive Species Research.</title>
        <authorList>
            <person name="McCartney M.A."/>
            <person name="Auch B."/>
            <person name="Kono T."/>
            <person name="Mallez S."/>
            <person name="Zhang Y."/>
            <person name="Obille A."/>
            <person name="Becker A."/>
            <person name="Abrahante J.E."/>
            <person name="Garbe J."/>
            <person name="Badalamenti J.P."/>
            <person name="Herman A."/>
            <person name="Mangelson H."/>
            <person name="Liachko I."/>
            <person name="Sullivan S."/>
            <person name="Sone E.D."/>
            <person name="Koren S."/>
            <person name="Silverstein K.A.T."/>
            <person name="Beckman K.B."/>
            <person name="Gohl D.M."/>
        </authorList>
    </citation>
    <scope>NUCLEOTIDE SEQUENCE</scope>
    <source>
        <strain evidence="2">Duluth1</strain>
        <tissue evidence="2">Whole animal</tissue>
    </source>
</reference>
<dbReference type="InterPro" id="IPR038765">
    <property type="entry name" value="Papain-like_cys_pep_sf"/>
</dbReference>
<dbReference type="InterPro" id="IPR050704">
    <property type="entry name" value="Peptidase_C85-like"/>
</dbReference>
<evidence type="ECO:0000259" key="1">
    <source>
        <dbReference type="Pfam" id="PF02338"/>
    </source>
</evidence>
<dbReference type="Proteomes" id="UP000828390">
    <property type="component" value="Unassembled WGS sequence"/>
</dbReference>
<proteinExistence type="predicted"/>
<accession>A0A9D4ERA3</accession>
<reference evidence="2" key="2">
    <citation type="submission" date="2020-11" db="EMBL/GenBank/DDBJ databases">
        <authorList>
            <person name="McCartney M.A."/>
            <person name="Auch B."/>
            <person name="Kono T."/>
            <person name="Mallez S."/>
            <person name="Becker A."/>
            <person name="Gohl D.M."/>
            <person name="Silverstein K.A.T."/>
            <person name="Koren S."/>
            <person name="Bechman K.B."/>
            <person name="Herman A."/>
            <person name="Abrahante J.E."/>
            <person name="Garbe J."/>
        </authorList>
    </citation>
    <scope>NUCLEOTIDE SEQUENCE</scope>
    <source>
        <strain evidence="2">Duluth1</strain>
        <tissue evidence="2">Whole animal</tissue>
    </source>
</reference>
<dbReference type="PANTHER" id="PTHR12419:SF11">
    <property type="entry name" value="OTU DOMAIN-CONTAINING PROTEIN DDB_G0284757"/>
    <property type="match status" value="1"/>
</dbReference>
<protein>
    <recommendedName>
        <fullName evidence="1">OTU domain-containing protein</fullName>
    </recommendedName>
</protein>
<dbReference type="AlphaFoldDB" id="A0A9D4ERA3"/>
<feature type="domain" description="OTU" evidence="1">
    <location>
        <begin position="35"/>
        <end position="117"/>
    </location>
</feature>
<dbReference type="Gene3D" id="3.90.70.80">
    <property type="match status" value="1"/>
</dbReference>
<sequence>MVDDNACQNPPPNDVRSFIHNEDIHLVHNPHEASNCQFNSISHQVTIIGIYRTGMQLRQMAVDHIKENKAHYSSFTAGSIDRYLQRMANKFTFGDKTLLDLAIELNCQFIVVNSQGRDYNRIVLTLAYTQKT</sequence>
<evidence type="ECO:0000313" key="2">
    <source>
        <dbReference type="EMBL" id="KAH3783056.1"/>
    </source>
</evidence>
<organism evidence="2 3">
    <name type="scientific">Dreissena polymorpha</name>
    <name type="common">Zebra mussel</name>
    <name type="synonym">Mytilus polymorpha</name>
    <dbReference type="NCBI Taxonomy" id="45954"/>
    <lineage>
        <taxon>Eukaryota</taxon>
        <taxon>Metazoa</taxon>
        <taxon>Spiralia</taxon>
        <taxon>Lophotrochozoa</taxon>
        <taxon>Mollusca</taxon>
        <taxon>Bivalvia</taxon>
        <taxon>Autobranchia</taxon>
        <taxon>Heteroconchia</taxon>
        <taxon>Euheterodonta</taxon>
        <taxon>Imparidentia</taxon>
        <taxon>Neoheterodontei</taxon>
        <taxon>Myida</taxon>
        <taxon>Dreissenoidea</taxon>
        <taxon>Dreissenidae</taxon>
        <taxon>Dreissena</taxon>
    </lineage>
</organism>
<dbReference type="SUPFAM" id="SSF54001">
    <property type="entry name" value="Cysteine proteinases"/>
    <property type="match status" value="1"/>
</dbReference>
<comment type="caution">
    <text evidence="2">The sequence shown here is derived from an EMBL/GenBank/DDBJ whole genome shotgun (WGS) entry which is preliminary data.</text>
</comment>
<dbReference type="GO" id="GO:0004843">
    <property type="term" value="F:cysteine-type deubiquitinase activity"/>
    <property type="evidence" value="ECO:0007669"/>
    <property type="project" value="TreeGrafter"/>
</dbReference>
<gene>
    <name evidence="2" type="ORF">DPMN_160984</name>
</gene>
<dbReference type="PANTHER" id="PTHR12419">
    <property type="entry name" value="OTU DOMAIN CONTAINING PROTEIN"/>
    <property type="match status" value="1"/>
</dbReference>
<evidence type="ECO:0000313" key="3">
    <source>
        <dbReference type="Proteomes" id="UP000828390"/>
    </source>
</evidence>
<dbReference type="InterPro" id="IPR003323">
    <property type="entry name" value="OTU_dom"/>
</dbReference>
<dbReference type="GO" id="GO:0016579">
    <property type="term" value="P:protein deubiquitination"/>
    <property type="evidence" value="ECO:0007669"/>
    <property type="project" value="TreeGrafter"/>
</dbReference>
<dbReference type="EMBL" id="JAIWYP010000008">
    <property type="protein sequence ID" value="KAH3783056.1"/>
    <property type="molecule type" value="Genomic_DNA"/>
</dbReference>
<keyword evidence="3" id="KW-1185">Reference proteome</keyword>